<dbReference type="EMBL" id="JAWWNJ010000090">
    <property type="protein sequence ID" value="KAK6997444.1"/>
    <property type="molecule type" value="Genomic_DNA"/>
</dbReference>
<feature type="compositionally biased region" description="Basic residues" evidence="2">
    <location>
        <begin position="417"/>
        <end position="426"/>
    </location>
</feature>
<dbReference type="Gene3D" id="3.30.40.10">
    <property type="entry name" value="Zinc/RING finger domain, C3HC4 (zinc finger)"/>
    <property type="match status" value="1"/>
</dbReference>
<dbReference type="PROSITE" id="PS50089">
    <property type="entry name" value="ZF_RING_2"/>
    <property type="match status" value="1"/>
</dbReference>
<keyword evidence="1" id="KW-0863">Zinc-finger</keyword>
<dbReference type="Proteomes" id="UP001362999">
    <property type="component" value="Unassembled WGS sequence"/>
</dbReference>
<dbReference type="GO" id="GO:0008270">
    <property type="term" value="F:zinc ion binding"/>
    <property type="evidence" value="ECO:0007669"/>
    <property type="project" value="UniProtKB-KW"/>
</dbReference>
<dbReference type="Pfam" id="PF13923">
    <property type="entry name" value="zf-C3HC4_2"/>
    <property type="match status" value="1"/>
</dbReference>
<dbReference type="SUPFAM" id="SSF57850">
    <property type="entry name" value="RING/U-box"/>
    <property type="match status" value="1"/>
</dbReference>
<feature type="region of interest" description="Disordered" evidence="2">
    <location>
        <begin position="406"/>
        <end position="433"/>
    </location>
</feature>
<protein>
    <recommendedName>
        <fullName evidence="3">RING-type domain-containing protein</fullName>
    </recommendedName>
</protein>
<sequence>MVDTVLTSPGIPPPPPPSPDAAYCLIYDRAFARRSPLEEKSPHKFYGPDGRILLWDSVDRESVDDPVHGIVAEKSHPVYAPQGQTPFSLCPILDQGSRVHDDFSSDFRLRGIDSPLSASSSPPSIEKESRLLNTPFEDGRACATGSNALGLYFEPEIDLDGIPSRNTLDFAVLEGCERLTRRTSAADDITSARFVSSEQLHGRCDSPVPSQSTIDAHPQTDTYFDYSDLGEAGAGHTACILCRVSASDGDILNINPILPDRFTAEIRNRMILGFKDGSIPDFDTFKSLLYAPIVLCAPVNADIEREDSSMNWLPSQQDDLLGWSSDAASISNDGDFELDGPEDVSLSAANDALDTQDGGANEDMALVSPLCLATESSPNELGDMSKENVVYHEDFELYGEDLLESRRRVSGASSSRPRNRKSKTSNHKASDRKITSFFAQVRQRKLKAALVRRLRRPPRMMALSGPIGSSLASARNYNPRIHRPEVLPTAPSRVSRVQGSGLYVGGERTPRALPLRVEDLYIGRPKCAPVLPATRPSYQCPICKQLLSHPVLLGCQHLACYVCIRVYLEHKWECPVCRVIVTENPVIAESRQQQIEADYGSWDATRLPARTKRFTETYHLRKPLYAVPRSLVQIYQLSRDLENNTIYPAKFTGLLFATDFYAGVEVPVMVHCRVDPRVMTIQDLHIYAWIVREPGIPFVRDPDPETCSRTVIARRGTVLEHSYTIFYTPQTVAEPKNKGVVTDSGKISYRGNLLVIKHRCDNQMPSNITQDEHSHITGLVQQ</sequence>
<accession>A0AAW0A1L8</accession>
<reference evidence="4 5" key="1">
    <citation type="journal article" date="2024" name="J Genomics">
        <title>Draft genome sequencing and assembly of Favolaschia claudopus CIRM-BRFM 2984 isolated from oak limbs.</title>
        <authorList>
            <person name="Navarro D."/>
            <person name="Drula E."/>
            <person name="Chaduli D."/>
            <person name="Cazenave R."/>
            <person name="Ahrendt S."/>
            <person name="Wang J."/>
            <person name="Lipzen A."/>
            <person name="Daum C."/>
            <person name="Barry K."/>
            <person name="Grigoriev I.V."/>
            <person name="Favel A."/>
            <person name="Rosso M.N."/>
            <person name="Martin F."/>
        </authorList>
    </citation>
    <scope>NUCLEOTIDE SEQUENCE [LARGE SCALE GENOMIC DNA]</scope>
    <source>
        <strain evidence="4 5">CIRM-BRFM 2984</strain>
    </source>
</reference>
<comment type="caution">
    <text evidence="4">The sequence shown here is derived from an EMBL/GenBank/DDBJ whole genome shotgun (WGS) entry which is preliminary data.</text>
</comment>
<feature type="domain" description="RING-type" evidence="3">
    <location>
        <begin position="540"/>
        <end position="578"/>
    </location>
</feature>
<evidence type="ECO:0000256" key="1">
    <source>
        <dbReference type="PROSITE-ProRule" id="PRU00175"/>
    </source>
</evidence>
<evidence type="ECO:0000313" key="5">
    <source>
        <dbReference type="Proteomes" id="UP001362999"/>
    </source>
</evidence>
<proteinExistence type="predicted"/>
<organism evidence="4 5">
    <name type="scientific">Favolaschia claudopus</name>
    <dbReference type="NCBI Taxonomy" id="2862362"/>
    <lineage>
        <taxon>Eukaryota</taxon>
        <taxon>Fungi</taxon>
        <taxon>Dikarya</taxon>
        <taxon>Basidiomycota</taxon>
        <taxon>Agaricomycotina</taxon>
        <taxon>Agaricomycetes</taxon>
        <taxon>Agaricomycetidae</taxon>
        <taxon>Agaricales</taxon>
        <taxon>Marasmiineae</taxon>
        <taxon>Mycenaceae</taxon>
        <taxon>Favolaschia</taxon>
    </lineage>
</organism>
<name>A0AAW0A1L8_9AGAR</name>
<evidence type="ECO:0000256" key="2">
    <source>
        <dbReference type="SAM" id="MobiDB-lite"/>
    </source>
</evidence>
<dbReference type="CDD" id="cd16449">
    <property type="entry name" value="RING-HC"/>
    <property type="match status" value="1"/>
</dbReference>
<gene>
    <name evidence="4" type="ORF">R3P38DRAFT_3219476</name>
</gene>
<dbReference type="AlphaFoldDB" id="A0AAW0A1L8"/>
<dbReference type="SMART" id="SM00184">
    <property type="entry name" value="RING"/>
    <property type="match status" value="1"/>
</dbReference>
<evidence type="ECO:0000259" key="3">
    <source>
        <dbReference type="PROSITE" id="PS50089"/>
    </source>
</evidence>
<dbReference type="InterPro" id="IPR001841">
    <property type="entry name" value="Znf_RING"/>
</dbReference>
<dbReference type="InterPro" id="IPR013083">
    <property type="entry name" value="Znf_RING/FYVE/PHD"/>
</dbReference>
<keyword evidence="5" id="KW-1185">Reference proteome</keyword>
<keyword evidence="1" id="KW-0862">Zinc</keyword>
<evidence type="ECO:0000313" key="4">
    <source>
        <dbReference type="EMBL" id="KAK6997444.1"/>
    </source>
</evidence>
<keyword evidence="1" id="KW-0479">Metal-binding</keyword>